<proteinExistence type="predicted"/>
<gene>
    <name evidence="2" type="ORF">LTR82_003685</name>
</gene>
<dbReference type="AlphaFoldDB" id="A0AAN6JCI8"/>
<evidence type="ECO:0000313" key="2">
    <source>
        <dbReference type="EMBL" id="KAK0325402.1"/>
    </source>
</evidence>
<dbReference type="EMBL" id="JASUXU010000007">
    <property type="protein sequence ID" value="KAK0325402.1"/>
    <property type="molecule type" value="Genomic_DNA"/>
</dbReference>
<evidence type="ECO:0000256" key="1">
    <source>
        <dbReference type="SAM" id="MobiDB-lite"/>
    </source>
</evidence>
<evidence type="ECO:0000313" key="3">
    <source>
        <dbReference type="Proteomes" id="UP001168146"/>
    </source>
</evidence>
<name>A0AAN6JCI8_9PEZI</name>
<dbReference type="Proteomes" id="UP001168146">
    <property type="component" value="Unassembled WGS sequence"/>
</dbReference>
<feature type="region of interest" description="Disordered" evidence="1">
    <location>
        <begin position="128"/>
        <end position="158"/>
    </location>
</feature>
<organism evidence="2 3">
    <name type="scientific">Friedmanniomyces endolithicus</name>
    <dbReference type="NCBI Taxonomy" id="329885"/>
    <lineage>
        <taxon>Eukaryota</taxon>
        <taxon>Fungi</taxon>
        <taxon>Dikarya</taxon>
        <taxon>Ascomycota</taxon>
        <taxon>Pezizomycotina</taxon>
        <taxon>Dothideomycetes</taxon>
        <taxon>Dothideomycetidae</taxon>
        <taxon>Mycosphaerellales</taxon>
        <taxon>Teratosphaeriaceae</taxon>
        <taxon>Friedmanniomyces</taxon>
    </lineage>
</organism>
<protein>
    <submittedName>
        <fullName evidence="2">Uncharacterized protein</fullName>
    </submittedName>
</protein>
<comment type="caution">
    <text evidence="2">The sequence shown here is derived from an EMBL/GenBank/DDBJ whole genome shotgun (WGS) entry which is preliminary data.</text>
</comment>
<reference evidence="2" key="1">
    <citation type="submission" date="2021-12" db="EMBL/GenBank/DDBJ databases">
        <title>Black yeast isolated from Biological Soil Crust.</title>
        <authorList>
            <person name="Kurbessoian T."/>
        </authorList>
    </citation>
    <scope>NUCLEOTIDE SEQUENCE</scope>
    <source>
        <strain evidence="2">CCFEE 5208</strain>
    </source>
</reference>
<accession>A0AAN6JCI8</accession>
<sequence>MASKYPYTEWYKLKIDGGLPILGLQPWKIDEDGDCLVPSADQIQTTYYIMPGERRCCALESGEVDTDNEEGAEQDFDSTAALCEHVATHHNIDDYYARPPVDEDEDALHRAEYYFKGMCRIHMASKPVRAAPEPTTKRAKRTGESSAEPVEVLSGEEAEEEGVLNWDDAGLTHFPGNDRGVPRLNEGHAITRAWGRHTPCAKCKQADKSNCTYVPPCLNHAKIFKYKHITKAPLVDHFSPERYEAVCARKKEAY</sequence>